<gene>
    <name evidence="2" type="ORF">AB0E65_07675</name>
</gene>
<dbReference type="EMBL" id="JBEZUR010000007">
    <property type="protein sequence ID" value="MEU3554084.1"/>
    <property type="molecule type" value="Genomic_DNA"/>
</dbReference>
<keyword evidence="3" id="KW-1185">Reference proteome</keyword>
<accession>A0ABV2YEC2</accession>
<feature type="region of interest" description="Disordered" evidence="1">
    <location>
        <begin position="47"/>
        <end position="82"/>
    </location>
</feature>
<name>A0ABV2YEC2_9ACTN</name>
<evidence type="ECO:0000313" key="2">
    <source>
        <dbReference type="EMBL" id="MEU3554084.1"/>
    </source>
</evidence>
<proteinExistence type="predicted"/>
<evidence type="ECO:0000256" key="1">
    <source>
        <dbReference type="SAM" id="MobiDB-lite"/>
    </source>
</evidence>
<dbReference type="Proteomes" id="UP001550850">
    <property type="component" value="Unassembled WGS sequence"/>
</dbReference>
<protein>
    <submittedName>
        <fullName evidence="2">Uncharacterized protein</fullName>
    </submittedName>
</protein>
<feature type="compositionally biased region" description="Low complexity" evidence="1">
    <location>
        <begin position="15"/>
        <end position="27"/>
    </location>
</feature>
<organism evidence="2 3">
    <name type="scientific">Streptomyces fragilis</name>
    <dbReference type="NCBI Taxonomy" id="67301"/>
    <lineage>
        <taxon>Bacteria</taxon>
        <taxon>Bacillati</taxon>
        <taxon>Actinomycetota</taxon>
        <taxon>Actinomycetes</taxon>
        <taxon>Kitasatosporales</taxon>
        <taxon>Streptomycetaceae</taxon>
        <taxon>Streptomyces</taxon>
    </lineage>
</organism>
<evidence type="ECO:0000313" key="3">
    <source>
        <dbReference type="Proteomes" id="UP001550850"/>
    </source>
</evidence>
<feature type="region of interest" description="Disordered" evidence="1">
    <location>
        <begin position="1"/>
        <end position="34"/>
    </location>
</feature>
<comment type="caution">
    <text evidence="2">The sequence shown here is derived from an EMBL/GenBank/DDBJ whole genome shotgun (WGS) entry which is preliminary data.</text>
</comment>
<sequence>MTAPSSAVARRRRVFVPGPVEAPAVPESSPEDPPIYRELLRSWADGGRTLPGRHDPEWTRLATPPGRRPPVSATRDPAGDGR</sequence>
<reference evidence="2 3" key="1">
    <citation type="submission" date="2024-06" db="EMBL/GenBank/DDBJ databases">
        <title>The Natural Products Discovery Center: Release of the First 8490 Sequenced Strains for Exploring Actinobacteria Biosynthetic Diversity.</title>
        <authorList>
            <person name="Kalkreuter E."/>
            <person name="Kautsar S.A."/>
            <person name="Yang D."/>
            <person name="Bader C.D."/>
            <person name="Teijaro C.N."/>
            <person name="Fluegel L."/>
            <person name="Davis C.M."/>
            <person name="Simpson J.R."/>
            <person name="Lauterbach L."/>
            <person name="Steele A.D."/>
            <person name="Gui C."/>
            <person name="Meng S."/>
            <person name="Li G."/>
            <person name="Viehrig K."/>
            <person name="Ye F."/>
            <person name="Su P."/>
            <person name="Kiefer A.F."/>
            <person name="Nichols A."/>
            <person name="Cepeda A.J."/>
            <person name="Yan W."/>
            <person name="Fan B."/>
            <person name="Jiang Y."/>
            <person name="Adhikari A."/>
            <person name="Zheng C.-J."/>
            <person name="Schuster L."/>
            <person name="Cowan T.M."/>
            <person name="Smanski M.J."/>
            <person name="Chevrette M.G."/>
            <person name="De Carvalho L.P.S."/>
            <person name="Shen B."/>
        </authorList>
    </citation>
    <scope>NUCLEOTIDE SEQUENCE [LARGE SCALE GENOMIC DNA]</scope>
    <source>
        <strain evidence="2 3">NPDC038104</strain>
    </source>
</reference>